<gene>
    <name evidence="1" type="ORF">NCTC5386_01630</name>
</gene>
<dbReference type="EMBL" id="CABEHT010000001">
    <property type="protein sequence ID" value="VTS18343.1"/>
    <property type="molecule type" value="Genomic_DNA"/>
</dbReference>
<reference evidence="1 2" key="1">
    <citation type="submission" date="2019-05" db="EMBL/GenBank/DDBJ databases">
        <authorList>
            <consortium name="Pathogen Informatics"/>
        </authorList>
    </citation>
    <scope>NUCLEOTIDE SEQUENCE [LARGE SCALE GENOMIC DNA]</scope>
    <source>
        <strain evidence="1 2">NCTC5386</strain>
    </source>
</reference>
<proteinExistence type="predicted"/>
<accession>A0A4U9XWY8</accession>
<dbReference type="AlphaFoldDB" id="A0A4U9XWY8"/>
<sequence>MIFKNKLMINKEATHHQSKGSKFEKLLGLLLLVTTVSISAIKHKVIKSKFLEKDC</sequence>
<organism evidence="1 2">
    <name type="scientific">Streptococcus pseudoporcinus</name>
    <dbReference type="NCBI Taxonomy" id="361101"/>
    <lineage>
        <taxon>Bacteria</taxon>
        <taxon>Bacillati</taxon>
        <taxon>Bacillota</taxon>
        <taxon>Bacilli</taxon>
        <taxon>Lactobacillales</taxon>
        <taxon>Streptococcaceae</taxon>
        <taxon>Streptococcus</taxon>
    </lineage>
</organism>
<dbReference type="Proteomes" id="UP000394068">
    <property type="component" value="Unassembled WGS sequence"/>
</dbReference>
<evidence type="ECO:0000313" key="2">
    <source>
        <dbReference type="Proteomes" id="UP000394068"/>
    </source>
</evidence>
<name>A0A4U9XWY8_9STRE</name>
<protein>
    <submittedName>
        <fullName evidence="1">Uncharacterized protein</fullName>
    </submittedName>
</protein>
<evidence type="ECO:0000313" key="1">
    <source>
        <dbReference type="EMBL" id="VTS18343.1"/>
    </source>
</evidence>